<evidence type="ECO:0000313" key="2">
    <source>
        <dbReference type="Proteomes" id="UP001060085"/>
    </source>
</evidence>
<reference evidence="2" key="1">
    <citation type="journal article" date="2023" name="Nat. Plants">
        <title>Single-cell RNA sequencing provides a high-resolution roadmap for understanding the multicellular compartmentation of specialized metabolism.</title>
        <authorList>
            <person name="Sun S."/>
            <person name="Shen X."/>
            <person name="Li Y."/>
            <person name="Li Y."/>
            <person name="Wang S."/>
            <person name="Li R."/>
            <person name="Zhang H."/>
            <person name="Shen G."/>
            <person name="Guo B."/>
            <person name="Wei J."/>
            <person name="Xu J."/>
            <person name="St-Pierre B."/>
            <person name="Chen S."/>
            <person name="Sun C."/>
        </authorList>
    </citation>
    <scope>NUCLEOTIDE SEQUENCE [LARGE SCALE GENOMIC DNA]</scope>
</reference>
<dbReference type="Proteomes" id="UP001060085">
    <property type="component" value="Linkage Group LG07"/>
</dbReference>
<protein>
    <submittedName>
        <fullName evidence="1">Uncharacterized protein</fullName>
    </submittedName>
</protein>
<sequence length="134" mass="15424">MPLRDFRGLNEVSRKLKFVARKAGLYFLFLIGLLGKRYFYLLLSFIIKLLMTGRNQDITPHVRNYRSPLRSRSNNSIELNMILCVIASTIPRISMNPNIAIAQDTCLASRAYFLVQDPLTNWNKRISSTQNGND</sequence>
<evidence type="ECO:0000313" key="1">
    <source>
        <dbReference type="EMBL" id="KAI5653928.1"/>
    </source>
</evidence>
<organism evidence="1 2">
    <name type="scientific">Catharanthus roseus</name>
    <name type="common">Madagascar periwinkle</name>
    <name type="synonym">Vinca rosea</name>
    <dbReference type="NCBI Taxonomy" id="4058"/>
    <lineage>
        <taxon>Eukaryota</taxon>
        <taxon>Viridiplantae</taxon>
        <taxon>Streptophyta</taxon>
        <taxon>Embryophyta</taxon>
        <taxon>Tracheophyta</taxon>
        <taxon>Spermatophyta</taxon>
        <taxon>Magnoliopsida</taxon>
        <taxon>eudicotyledons</taxon>
        <taxon>Gunneridae</taxon>
        <taxon>Pentapetalae</taxon>
        <taxon>asterids</taxon>
        <taxon>lamiids</taxon>
        <taxon>Gentianales</taxon>
        <taxon>Apocynaceae</taxon>
        <taxon>Rauvolfioideae</taxon>
        <taxon>Vinceae</taxon>
        <taxon>Catharanthinae</taxon>
        <taxon>Catharanthus</taxon>
    </lineage>
</organism>
<accession>A0ACC0A1H8</accession>
<dbReference type="EMBL" id="CM044707">
    <property type="protein sequence ID" value="KAI5653928.1"/>
    <property type="molecule type" value="Genomic_DNA"/>
</dbReference>
<name>A0ACC0A1H8_CATRO</name>
<proteinExistence type="predicted"/>
<comment type="caution">
    <text evidence="1">The sequence shown here is derived from an EMBL/GenBank/DDBJ whole genome shotgun (WGS) entry which is preliminary data.</text>
</comment>
<keyword evidence="2" id="KW-1185">Reference proteome</keyword>
<gene>
    <name evidence="1" type="ORF">M9H77_31115</name>
</gene>